<dbReference type="Pfam" id="PF14420">
    <property type="entry name" value="Clr5"/>
    <property type="match status" value="1"/>
</dbReference>
<evidence type="ECO:0000313" key="4">
    <source>
        <dbReference type="Proteomes" id="UP001244207"/>
    </source>
</evidence>
<protein>
    <submittedName>
        <fullName evidence="3">Clr5 domain-containing protein</fullName>
    </submittedName>
</protein>
<dbReference type="Proteomes" id="UP001244207">
    <property type="component" value="Unassembled WGS sequence"/>
</dbReference>
<evidence type="ECO:0000313" key="3">
    <source>
        <dbReference type="EMBL" id="KAK1710860.1"/>
    </source>
</evidence>
<feature type="compositionally biased region" description="Basic and acidic residues" evidence="1">
    <location>
        <begin position="103"/>
        <end position="112"/>
    </location>
</feature>
<feature type="domain" description="Clr5" evidence="2">
    <location>
        <begin position="15"/>
        <end position="67"/>
    </location>
</feature>
<keyword evidence="4" id="KW-1185">Reference proteome</keyword>
<evidence type="ECO:0000256" key="1">
    <source>
        <dbReference type="SAM" id="MobiDB-lite"/>
    </source>
</evidence>
<dbReference type="InterPro" id="IPR025676">
    <property type="entry name" value="Clr5_dom"/>
</dbReference>
<accession>A0AAD8UBV1</accession>
<feature type="compositionally biased region" description="Basic residues" evidence="1">
    <location>
        <begin position="90"/>
        <end position="102"/>
    </location>
</feature>
<comment type="caution">
    <text evidence="3">The sequence shown here is derived from an EMBL/GenBank/DDBJ whole genome shotgun (WGS) entry which is preliminary data.</text>
</comment>
<organism evidence="3 4">
    <name type="scientific">Glomerella acutata</name>
    <name type="common">Colletotrichum acutatum</name>
    <dbReference type="NCBI Taxonomy" id="27357"/>
    <lineage>
        <taxon>Eukaryota</taxon>
        <taxon>Fungi</taxon>
        <taxon>Dikarya</taxon>
        <taxon>Ascomycota</taxon>
        <taxon>Pezizomycotina</taxon>
        <taxon>Sordariomycetes</taxon>
        <taxon>Hypocreomycetidae</taxon>
        <taxon>Glomerellales</taxon>
        <taxon>Glomerellaceae</taxon>
        <taxon>Colletotrichum</taxon>
        <taxon>Colletotrichum acutatum species complex</taxon>
    </lineage>
</organism>
<gene>
    <name evidence="3" type="ORF">BDZ83DRAFT_640125</name>
</gene>
<dbReference type="GeneID" id="85393372"/>
<proteinExistence type="predicted"/>
<name>A0AAD8UBV1_GLOAC</name>
<evidence type="ECO:0000259" key="2">
    <source>
        <dbReference type="Pfam" id="PF14420"/>
    </source>
</evidence>
<reference evidence="3" key="1">
    <citation type="submission" date="2021-12" db="EMBL/GenBank/DDBJ databases">
        <title>Comparative genomics, transcriptomics and evolutionary studies reveal genomic signatures of adaptation to plant cell wall in hemibiotrophic fungi.</title>
        <authorList>
            <consortium name="DOE Joint Genome Institute"/>
            <person name="Baroncelli R."/>
            <person name="Diaz J.F."/>
            <person name="Benocci T."/>
            <person name="Peng M."/>
            <person name="Battaglia E."/>
            <person name="Haridas S."/>
            <person name="Andreopoulos W."/>
            <person name="Labutti K."/>
            <person name="Pangilinan J."/>
            <person name="Floch G.L."/>
            <person name="Makela M.R."/>
            <person name="Henrissat B."/>
            <person name="Grigoriev I.V."/>
            <person name="Crouch J.A."/>
            <person name="De Vries R.P."/>
            <person name="Sukno S.A."/>
            <person name="Thon M.R."/>
        </authorList>
    </citation>
    <scope>NUCLEOTIDE SEQUENCE</scope>
    <source>
        <strain evidence="3">CBS 112980</strain>
    </source>
</reference>
<sequence length="402" mass="45324">MGTDPQRRMLNPSRESDWEDRKEFLYDLYMLKNLSLAKVVEEMSVVHSFRASERMYKRRFMKWEWFKYSTKRFQATSSKPGSKVEICKGKTTRQTRRHRQKRENHQNCDMHRGSSGLSDDPLRVPRVSLRDMGCENQPRTTLLSTAPVARWDLPRRMTEWTAKSEKSLLAMSHCLNEPITLDEPTTTANSRCPSTADDHFDVGGPPTPRQDTIMNPATLLPMEICVNSVPILSGRGANLHNIGDLTSLPANEGSQNLTAADYEVKDLIGSQALATIISACISLFSAGLTLTLSPKISMYVCITQVHPRKAAYSGCRGMKSFFDKDNQLGYEKNLQQNKSRPLPLRAVHIASYMDTESFTGVDDLTESLNEAHEQICQLQSTLAGLTRAMQEFRGCRHDGGIL</sequence>
<dbReference type="EMBL" id="JAHMHS010000166">
    <property type="protein sequence ID" value="KAK1710860.1"/>
    <property type="molecule type" value="Genomic_DNA"/>
</dbReference>
<feature type="region of interest" description="Disordered" evidence="1">
    <location>
        <begin position="89"/>
        <end position="122"/>
    </location>
</feature>
<dbReference type="PANTHER" id="PTHR38788:SF3">
    <property type="entry name" value="CLR5 DOMAIN-CONTAINING PROTEIN"/>
    <property type="match status" value="1"/>
</dbReference>
<dbReference type="AlphaFoldDB" id="A0AAD8UBV1"/>
<dbReference type="PANTHER" id="PTHR38788">
    <property type="entry name" value="CLR5 DOMAIN-CONTAINING PROTEIN"/>
    <property type="match status" value="1"/>
</dbReference>
<dbReference type="RefSeq" id="XP_060358920.1">
    <property type="nucleotide sequence ID" value="XM_060509473.1"/>
</dbReference>